<keyword evidence="1" id="KW-0812">Transmembrane</keyword>
<gene>
    <name evidence="2" type="ORF">BD809_103134</name>
</gene>
<sequence length="110" mass="12434">MHSYIDLIARILEFLGVLLITVGICYALLKYIFKLKDQKTRNFDTLRQDIGKSILLGLEILVGADIIATVITEPSMDKVLTLGIIILIRTLLSFSLQVELEGKFPWQKAK</sequence>
<dbReference type="Proteomes" id="UP000324376">
    <property type="component" value="Unassembled WGS sequence"/>
</dbReference>
<accession>A0A5S5C9A0</accession>
<dbReference type="RefSeq" id="WP_148782075.1">
    <property type="nucleotide sequence ID" value="NZ_VNHU01000003.1"/>
</dbReference>
<proteinExistence type="predicted"/>
<dbReference type="EMBL" id="VNHU01000003">
    <property type="protein sequence ID" value="TYP75072.1"/>
    <property type="molecule type" value="Genomic_DNA"/>
</dbReference>
<dbReference type="PANTHER" id="PTHR38468:SF1">
    <property type="entry name" value="SLL0939 PROTEIN"/>
    <property type="match status" value="1"/>
</dbReference>
<dbReference type="OrthoDB" id="9812897at2"/>
<feature type="transmembrane region" description="Helical" evidence="1">
    <location>
        <begin position="53"/>
        <end position="72"/>
    </location>
</feature>
<dbReference type="PANTHER" id="PTHR38468">
    <property type="entry name" value="SLL0939 PROTEIN"/>
    <property type="match status" value="1"/>
</dbReference>
<keyword evidence="3" id="KW-1185">Reference proteome</keyword>
<protein>
    <submittedName>
        <fullName evidence="2">Putative membrane protein</fullName>
    </submittedName>
</protein>
<dbReference type="AlphaFoldDB" id="A0A5S5C9A0"/>
<evidence type="ECO:0000313" key="3">
    <source>
        <dbReference type="Proteomes" id="UP000324376"/>
    </source>
</evidence>
<name>A0A5S5C9A0_9FLAO</name>
<keyword evidence="1" id="KW-0472">Membrane</keyword>
<reference evidence="2 3" key="1">
    <citation type="submission" date="2019-07" db="EMBL/GenBank/DDBJ databases">
        <title>Genomic Encyclopedia of Archaeal and Bacterial Type Strains, Phase II (KMG-II): from individual species to whole genera.</title>
        <authorList>
            <person name="Goeker M."/>
        </authorList>
    </citation>
    <scope>NUCLEOTIDE SEQUENCE [LARGE SCALE GENOMIC DNA]</scope>
    <source>
        <strain evidence="2 3">DSM 17527</strain>
    </source>
</reference>
<keyword evidence="1" id="KW-1133">Transmembrane helix</keyword>
<evidence type="ECO:0000313" key="2">
    <source>
        <dbReference type="EMBL" id="TYP75072.1"/>
    </source>
</evidence>
<dbReference type="Pfam" id="PF07784">
    <property type="entry name" value="DUF1622"/>
    <property type="match status" value="1"/>
</dbReference>
<dbReference type="InterPro" id="IPR012427">
    <property type="entry name" value="DUF1622"/>
</dbReference>
<organism evidence="2 3">
    <name type="scientific">Aquimarina intermedia</name>
    <dbReference type="NCBI Taxonomy" id="350814"/>
    <lineage>
        <taxon>Bacteria</taxon>
        <taxon>Pseudomonadati</taxon>
        <taxon>Bacteroidota</taxon>
        <taxon>Flavobacteriia</taxon>
        <taxon>Flavobacteriales</taxon>
        <taxon>Flavobacteriaceae</taxon>
        <taxon>Aquimarina</taxon>
    </lineage>
</organism>
<evidence type="ECO:0000256" key="1">
    <source>
        <dbReference type="SAM" id="Phobius"/>
    </source>
</evidence>
<comment type="caution">
    <text evidence="2">The sequence shown here is derived from an EMBL/GenBank/DDBJ whole genome shotgun (WGS) entry which is preliminary data.</text>
</comment>
<feature type="transmembrane region" description="Helical" evidence="1">
    <location>
        <begin position="12"/>
        <end position="33"/>
    </location>
</feature>